<evidence type="ECO:0000313" key="1">
    <source>
        <dbReference type="EMBL" id="GFC84838.1"/>
    </source>
</evidence>
<organism evidence="1">
    <name type="scientific">Tanacetum cinerariifolium</name>
    <name type="common">Dalmatian daisy</name>
    <name type="synonym">Chrysanthemum cinerariifolium</name>
    <dbReference type="NCBI Taxonomy" id="118510"/>
    <lineage>
        <taxon>Eukaryota</taxon>
        <taxon>Viridiplantae</taxon>
        <taxon>Streptophyta</taxon>
        <taxon>Embryophyta</taxon>
        <taxon>Tracheophyta</taxon>
        <taxon>Spermatophyta</taxon>
        <taxon>Magnoliopsida</taxon>
        <taxon>eudicotyledons</taxon>
        <taxon>Gunneridae</taxon>
        <taxon>Pentapetalae</taxon>
        <taxon>asterids</taxon>
        <taxon>campanulids</taxon>
        <taxon>Asterales</taxon>
        <taxon>Asteraceae</taxon>
        <taxon>Asteroideae</taxon>
        <taxon>Anthemideae</taxon>
        <taxon>Anthemidinae</taxon>
        <taxon>Tanacetum</taxon>
    </lineage>
</organism>
<accession>A0A699RHI6</accession>
<proteinExistence type="predicted"/>
<dbReference type="AlphaFoldDB" id="A0A699RHI6"/>
<gene>
    <name evidence="1" type="ORF">Tci_856808</name>
</gene>
<dbReference type="EMBL" id="BKCJ011096729">
    <property type="protein sequence ID" value="GFC84838.1"/>
    <property type="molecule type" value="Genomic_DNA"/>
</dbReference>
<comment type="caution">
    <text evidence="1">The sequence shown here is derived from an EMBL/GenBank/DDBJ whole genome shotgun (WGS) entry which is preliminary data.</text>
</comment>
<reference evidence="1" key="1">
    <citation type="journal article" date="2019" name="Sci. Rep.">
        <title>Draft genome of Tanacetum cinerariifolium, the natural source of mosquito coil.</title>
        <authorList>
            <person name="Yamashiro T."/>
            <person name="Shiraishi A."/>
            <person name="Satake H."/>
            <person name="Nakayama K."/>
        </authorList>
    </citation>
    <scope>NUCLEOTIDE SEQUENCE</scope>
</reference>
<feature type="non-terminal residue" evidence="1">
    <location>
        <position position="106"/>
    </location>
</feature>
<protein>
    <submittedName>
        <fullName evidence="1">Uncharacterized protein</fullName>
    </submittedName>
</protein>
<name>A0A699RHI6_TANCI</name>
<sequence>MYLSFHHDFIFVNRACACGNELDSAGMGIVESDSEVEVVFDETANLRISTSDKVGSDKGYGTNSFLEQWKYSYSENDDYDPYDDDMYENHDFSEHMQSICDDLDIT</sequence>